<dbReference type="Proteomes" id="UP000008820">
    <property type="component" value="Chromosome 3"/>
</dbReference>
<organism evidence="1 2">
    <name type="scientific">Aedes aegypti</name>
    <name type="common">Yellowfever mosquito</name>
    <name type="synonym">Culex aegypti</name>
    <dbReference type="NCBI Taxonomy" id="7159"/>
    <lineage>
        <taxon>Eukaryota</taxon>
        <taxon>Metazoa</taxon>
        <taxon>Ecdysozoa</taxon>
        <taxon>Arthropoda</taxon>
        <taxon>Hexapoda</taxon>
        <taxon>Insecta</taxon>
        <taxon>Pterygota</taxon>
        <taxon>Neoptera</taxon>
        <taxon>Endopterygota</taxon>
        <taxon>Diptera</taxon>
        <taxon>Nematocera</taxon>
        <taxon>Culicoidea</taxon>
        <taxon>Culicidae</taxon>
        <taxon>Culicinae</taxon>
        <taxon>Aedini</taxon>
        <taxon>Aedes</taxon>
        <taxon>Stegomyia</taxon>
    </lineage>
</organism>
<dbReference type="PANTHER" id="PTHR10760:SF2">
    <property type="entry name" value="LD13476P-RELATED"/>
    <property type="match status" value="1"/>
</dbReference>
<dbReference type="GO" id="GO:0005737">
    <property type="term" value="C:cytoplasm"/>
    <property type="evidence" value="ECO:0007669"/>
    <property type="project" value="UniProtKB-ARBA"/>
</dbReference>
<dbReference type="GO" id="GO:0016887">
    <property type="term" value="F:ATP hydrolysis activity"/>
    <property type="evidence" value="ECO:0007669"/>
    <property type="project" value="InterPro"/>
</dbReference>
<keyword evidence="2" id="KW-1185">Reference proteome</keyword>
<sequence>MWLARCVSILAFAHFAVVPYCDAVEPVTVSVVAGLTGLVSSAGWFGKDFLLDNTYCKFTECCRKPYIKADVAALKASLKGSLYGQHIVQDVLVNAIGAHYDNIENSRKPLVMSFHGTPGIEIAKKLKSLMDDGSYRDQTKLSDFERIAELAAYNLIGGLYRSGVIESHVIDHFVPFLPLEPRHVLLCIKKELQLQQCPETSENDIKKIMDEAMTPDKTEQFSNNGCKRLSKKVEAFCYQRRLKHNYNNKR</sequence>
<dbReference type="Pfam" id="PF06309">
    <property type="entry name" value="Torsin"/>
    <property type="match status" value="1"/>
</dbReference>
<reference evidence="1" key="2">
    <citation type="submission" date="2020-05" db="UniProtKB">
        <authorList>
            <consortium name="EnsemblMetazoa"/>
        </authorList>
    </citation>
    <scope>IDENTIFICATION</scope>
    <source>
        <strain evidence="1">LVP_AGWG</strain>
    </source>
</reference>
<proteinExistence type="predicted"/>
<dbReference type="AlphaFoldDB" id="A0A6I8T746"/>
<dbReference type="PANTHER" id="PTHR10760">
    <property type="entry name" value="TORSIN"/>
    <property type="match status" value="1"/>
</dbReference>
<name>A0A6I8T746_AEDAE</name>
<evidence type="ECO:0000313" key="2">
    <source>
        <dbReference type="Proteomes" id="UP000008820"/>
    </source>
</evidence>
<reference evidence="1 2" key="1">
    <citation type="submission" date="2017-06" db="EMBL/GenBank/DDBJ databases">
        <title>Aedes aegypti genome working group (AGWG) sequencing and assembly.</title>
        <authorList>
            <consortium name="Aedes aegypti Genome Working Group (AGWG)"/>
            <person name="Matthews B.J."/>
        </authorList>
    </citation>
    <scope>NUCLEOTIDE SEQUENCE [LARGE SCALE GENOMIC DNA]</scope>
    <source>
        <strain evidence="1 2">LVP_AGWG</strain>
    </source>
</reference>
<dbReference type="OrthoDB" id="19623at2759"/>
<dbReference type="InterPro" id="IPR010448">
    <property type="entry name" value="Torsin"/>
</dbReference>
<dbReference type="GO" id="GO:0071218">
    <property type="term" value="P:cellular response to misfolded protein"/>
    <property type="evidence" value="ECO:0007669"/>
    <property type="project" value="TreeGrafter"/>
</dbReference>
<accession>A0A6I8T746</accession>
<evidence type="ECO:0000313" key="1">
    <source>
        <dbReference type="EnsemblMetazoa" id="AAEL004448-PD"/>
    </source>
</evidence>
<dbReference type="EnsemblMetazoa" id="AAEL004448-RD">
    <property type="protein sequence ID" value="AAEL004448-PD"/>
    <property type="gene ID" value="AAEL004448"/>
</dbReference>
<dbReference type="GO" id="GO:0005524">
    <property type="term" value="F:ATP binding"/>
    <property type="evidence" value="ECO:0007669"/>
    <property type="project" value="InterPro"/>
</dbReference>
<gene>
    <name evidence="1" type="primary">5564767</name>
</gene>
<protein>
    <submittedName>
        <fullName evidence="1">Uncharacterized protein</fullName>
    </submittedName>
</protein>